<evidence type="ECO:0000313" key="5">
    <source>
        <dbReference type="Proteomes" id="UP000017131"/>
    </source>
</evidence>
<evidence type="ECO:0000256" key="2">
    <source>
        <dbReference type="ARBA" id="ARBA00023315"/>
    </source>
</evidence>
<protein>
    <recommendedName>
        <fullName evidence="3">N-acetyltransferase domain-containing protein</fullName>
    </recommendedName>
</protein>
<dbReference type="CDD" id="cd04301">
    <property type="entry name" value="NAT_SF"/>
    <property type="match status" value="1"/>
</dbReference>
<keyword evidence="5" id="KW-1185">Reference proteome</keyword>
<evidence type="ECO:0000259" key="3">
    <source>
        <dbReference type="PROSITE" id="PS51186"/>
    </source>
</evidence>
<reference evidence="4 5" key="1">
    <citation type="journal article" date="2013" name="Genome Announc.">
        <title>Draft Genome Sequence of Staphylococcus simulans UMC-CNS-990, Isolated from a Case of Chronic Bovine Mastitis.</title>
        <authorList>
            <person name="Calcutt M.J."/>
            <person name="Foecking M.F."/>
            <person name="Hsieh H.Y."/>
            <person name="Perry J."/>
            <person name="Stewart G.C."/>
            <person name="Middleton J.R."/>
        </authorList>
    </citation>
    <scope>NUCLEOTIDE SEQUENCE [LARGE SCALE GENOMIC DNA]</scope>
    <source>
        <strain evidence="4 5">UMC-CNS-990</strain>
    </source>
</reference>
<dbReference type="PANTHER" id="PTHR42919:SF8">
    <property type="entry name" value="N-ALPHA-ACETYLTRANSFERASE 50"/>
    <property type="match status" value="1"/>
</dbReference>
<dbReference type="EMBL" id="AXDY01000013">
    <property type="protein sequence ID" value="ERS92509.1"/>
    <property type="molecule type" value="Genomic_DNA"/>
</dbReference>
<dbReference type="PANTHER" id="PTHR42919">
    <property type="entry name" value="N-ALPHA-ACETYLTRANSFERASE"/>
    <property type="match status" value="1"/>
</dbReference>
<evidence type="ECO:0000313" key="4">
    <source>
        <dbReference type="EMBL" id="ERS92509.1"/>
    </source>
</evidence>
<evidence type="ECO:0000256" key="1">
    <source>
        <dbReference type="ARBA" id="ARBA00022679"/>
    </source>
</evidence>
<dbReference type="SUPFAM" id="SSF55729">
    <property type="entry name" value="Acyl-CoA N-acyltransferases (Nat)"/>
    <property type="match status" value="1"/>
</dbReference>
<name>A0ABN0PAM5_STASI</name>
<keyword evidence="2" id="KW-0012">Acyltransferase</keyword>
<dbReference type="RefSeq" id="WP_002481768.1">
    <property type="nucleotide sequence ID" value="NZ_AXDY01000013.1"/>
</dbReference>
<dbReference type="PROSITE" id="PS51186">
    <property type="entry name" value="GNAT"/>
    <property type="match status" value="1"/>
</dbReference>
<keyword evidence="1" id="KW-0808">Transferase</keyword>
<accession>A0ABN0PAM5</accession>
<dbReference type="InterPro" id="IPR016181">
    <property type="entry name" value="Acyl_CoA_acyltransferase"/>
</dbReference>
<proteinExistence type="predicted"/>
<dbReference type="Gene3D" id="3.40.630.30">
    <property type="match status" value="1"/>
</dbReference>
<dbReference type="Pfam" id="PF00583">
    <property type="entry name" value="Acetyltransf_1"/>
    <property type="match status" value="1"/>
</dbReference>
<sequence length="170" mass="20013">MEIKSVTTADILELQKISYRTFDDTFREMNSPENIKDYLDTAFTQDKLRRELEDPHSNFYFLYDNDKIVGYLKLNEGDSQTEQVSSDCTEIERLYILKNYHGYGYGKKLLNFAIKTAVEDGKKCVWLGVWEKNEQALGFYKHLGFKKISEHDFMMGNDRQTDLILAYNIE</sequence>
<dbReference type="Proteomes" id="UP000017131">
    <property type="component" value="Unassembled WGS sequence"/>
</dbReference>
<dbReference type="InterPro" id="IPR000182">
    <property type="entry name" value="GNAT_dom"/>
</dbReference>
<feature type="domain" description="N-acetyltransferase" evidence="3">
    <location>
        <begin position="1"/>
        <end position="170"/>
    </location>
</feature>
<gene>
    <name evidence="4" type="ORF">SSIM_11570</name>
</gene>
<comment type="caution">
    <text evidence="4">The sequence shown here is derived from an EMBL/GenBank/DDBJ whole genome shotgun (WGS) entry which is preliminary data.</text>
</comment>
<dbReference type="InterPro" id="IPR051556">
    <property type="entry name" value="N-term/lysine_N-AcTrnsfr"/>
</dbReference>
<organism evidence="4 5">
    <name type="scientific">Staphylococcus simulans UMC-CNS-990</name>
    <dbReference type="NCBI Taxonomy" id="1405498"/>
    <lineage>
        <taxon>Bacteria</taxon>
        <taxon>Bacillati</taxon>
        <taxon>Bacillota</taxon>
        <taxon>Bacilli</taxon>
        <taxon>Bacillales</taxon>
        <taxon>Staphylococcaceae</taxon>
        <taxon>Staphylococcus</taxon>
    </lineage>
</organism>
<dbReference type="GeneID" id="77331115"/>